<keyword evidence="1" id="KW-0812">Transmembrane</keyword>
<dbReference type="EnsemblPlants" id="AET5Gv21097000.2">
    <property type="protein sequence ID" value="AET5Gv21097000.2"/>
    <property type="gene ID" value="AET5Gv21097000"/>
</dbReference>
<dbReference type="AlphaFoldDB" id="A0A453M8E9"/>
<dbReference type="Proteomes" id="UP000015105">
    <property type="component" value="Chromosome 5D"/>
</dbReference>
<organism evidence="2 3">
    <name type="scientific">Aegilops tauschii subsp. strangulata</name>
    <name type="common">Goatgrass</name>
    <dbReference type="NCBI Taxonomy" id="200361"/>
    <lineage>
        <taxon>Eukaryota</taxon>
        <taxon>Viridiplantae</taxon>
        <taxon>Streptophyta</taxon>
        <taxon>Embryophyta</taxon>
        <taxon>Tracheophyta</taxon>
        <taxon>Spermatophyta</taxon>
        <taxon>Magnoliopsida</taxon>
        <taxon>Liliopsida</taxon>
        <taxon>Poales</taxon>
        <taxon>Poaceae</taxon>
        <taxon>BOP clade</taxon>
        <taxon>Pooideae</taxon>
        <taxon>Triticodae</taxon>
        <taxon>Triticeae</taxon>
        <taxon>Triticinae</taxon>
        <taxon>Aegilops</taxon>
    </lineage>
</organism>
<keyword evidence="1" id="KW-0472">Membrane</keyword>
<protein>
    <submittedName>
        <fullName evidence="2">Uncharacterized protein</fullName>
    </submittedName>
</protein>
<feature type="transmembrane region" description="Helical" evidence="1">
    <location>
        <begin position="20"/>
        <end position="37"/>
    </location>
</feature>
<dbReference type="Gramene" id="AET5Gv21097000.3">
    <property type="protein sequence ID" value="AET5Gv21097000.3"/>
    <property type="gene ID" value="AET5Gv21097000"/>
</dbReference>
<evidence type="ECO:0000256" key="1">
    <source>
        <dbReference type="SAM" id="Phobius"/>
    </source>
</evidence>
<sequence>MPRVGDPNASSILRITYELGYLASIIAGCWVDGNLFIHGIRYMSTFTDLSGKVLAIGRPLMIANSVMLLLDRINSPYARTLSLTR</sequence>
<keyword evidence="3" id="KW-1185">Reference proteome</keyword>
<reference evidence="2" key="3">
    <citation type="journal article" date="2017" name="Nature">
        <title>Genome sequence of the progenitor of the wheat D genome Aegilops tauschii.</title>
        <authorList>
            <person name="Luo M.C."/>
            <person name="Gu Y.Q."/>
            <person name="Puiu D."/>
            <person name="Wang H."/>
            <person name="Twardziok S.O."/>
            <person name="Deal K.R."/>
            <person name="Huo N."/>
            <person name="Zhu T."/>
            <person name="Wang L."/>
            <person name="Wang Y."/>
            <person name="McGuire P.E."/>
            <person name="Liu S."/>
            <person name="Long H."/>
            <person name="Ramasamy R.K."/>
            <person name="Rodriguez J.C."/>
            <person name="Van S.L."/>
            <person name="Yuan L."/>
            <person name="Wang Z."/>
            <person name="Xia Z."/>
            <person name="Xiao L."/>
            <person name="Anderson O.D."/>
            <person name="Ouyang S."/>
            <person name="Liang Y."/>
            <person name="Zimin A.V."/>
            <person name="Pertea G."/>
            <person name="Qi P."/>
            <person name="Bennetzen J.L."/>
            <person name="Dai X."/>
            <person name="Dawson M.W."/>
            <person name="Muller H.G."/>
            <person name="Kugler K."/>
            <person name="Rivarola-Duarte L."/>
            <person name="Spannagl M."/>
            <person name="Mayer K.F.X."/>
            <person name="Lu F.H."/>
            <person name="Bevan M.W."/>
            <person name="Leroy P."/>
            <person name="Li P."/>
            <person name="You F.M."/>
            <person name="Sun Q."/>
            <person name="Liu Z."/>
            <person name="Lyons E."/>
            <person name="Wicker T."/>
            <person name="Salzberg S.L."/>
            <person name="Devos K.M."/>
            <person name="Dvorak J."/>
        </authorList>
    </citation>
    <scope>NUCLEOTIDE SEQUENCE [LARGE SCALE GENOMIC DNA]</scope>
    <source>
        <strain evidence="2">cv. AL8/78</strain>
    </source>
</reference>
<dbReference type="PROSITE" id="PS51257">
    <property type="entry name" value="PROKAR_LIPOPROTEIN"/>
    <property type="match status" value="1"/>
</dbReference>
<dbReference type="Gramene" id="AET5Gv21097000.4">
    <property type="protein sequence ID" value="AET5Gv21097000.4"/>
    <property type="gene ID" value="AET5Gv21097000"/>
</dbReference>
<reference evidence="3" key="2">
    <citation type="journal article" date="2017" name="Nat. Plants">
        <title>The Aegilops tauschii genome reveals multiple impacts of transposons.</title>
        <authorList>
            <person name="Zhao G."/>
            <person name="Zou C."/>
            <person name="Li K."/>
            <person name="Wang K."/>
            <person name="Li T."/>
            <person name="Gao L."/>
            <person name="Zhang X."/>
            <person name="Wang H."/>
            <person name="Yang Z."/>
            <person name="Liu X."/>
            <person name="Jiang W."/>
            <person name="Mao L."/>
            <person name="Kong X."/>
            <person name="Jiao Y."/>
            <person name="Jia J."/>
        </authorList>
    </citation>
    <scope>NUCLEOTIDE SEQUENCE [LARGE SCALE GENOMIC DNA]</scope>
    <source>
        <strain evidence="3">cv. AL8/78</strain>
    </source>
</reference>
<name>A0A453M8E9_AEGTS</name>
<dbReference type="EnsemblPlants" id="AET5Gv21097000.3">
    <property type="protein sequence ID" value="AET5Gv21097000.3"/>
    <property type="gene ID" value="AET5Gv21097000"/>
</dbReference>
<evidence type="ECO:0000313" key="2">
    <source>
        <dbReference type="EnsemblPlants" id="AET5Gv21097000.2"/>
    </source>
</evidence>
<dbReference type="Gramene" id="AET5Gv21097000.1">
    <property type="protein sequence ID" value="AET5Gv21097000.1"/>
    <property type="gene ID" value="AET5Gv21097000"/>
</dbReference>
<reference evidence="2" key="4">
    <citation type="submission" date="2019-03" db="UniProtKB">
        <authorList>
            <consortium name="EnsemblPlants"/>
        </authorList>
    </citation>
    <scope>IDENTIFICATION</scope>
</reference>
<keyword evidence="1" id="KW-1133">Transmembrane helix</keyword>
<reference evidence="3" key="1">
    <citation type="journal article" date="2014" name="Science">
        <title>Ancient hybridizations among the ancestral genomes of bread wheat.</title>
        <authorList>
            <consortium name="International Wheat Genome Sequencing Consortium,"/>
            <person name="Marcussen T."/>
            <person name="Sandve S.R."/>
            <person name="Heier L."/>
            <person name="Spannagl M."/>
            <person name="Pfeifer M."/>
            <person name="Jakobsen K.S."/>
            <person name="Wulff B.B."/>
            <person name="Steuernagel B."/>
            <person name="Mayer K.F."/>
            <person name="Olsen O.A."/>
        </authorList>
    </citation>
    <scope>NUCLEOTIDE SEQUENCE [LARGE SCALE GENOMIC DNA]</scope>
    <source>
        <strain evidence="3">cv. AL8/78</strain>
    </source>
</reference>
<dbReference type="Gramene" id="AET5Gv21097000.2">
    <property type="protein sequence ID" value="AET5Gv21097000.2"/>
    <property type="gene ID" value="AET5Gv21097000"/>
</dbReference>
<proteinExistence type="predicted"/>
<accession>A0A453M8E9</accession>
<dbReference type="EnsemblPlants" id="AET5Gv21097000.4">
    <property type="protein sequence ID" value="AET5Gv21097000.4"/>
    <property type="gene ID" value="AET5Gv21097000"/>
</dbReference>
<dbReference type="EnsemblPlants" id="AET5Gv21097000.1">
    <property type="protein sequence ID" value="AET5Gv21097000.1"/>
    <property type="gene ID" value="AET5Gv21097000"/>
</dbReference>
<reference evidence="2" key="5">
    <citation type="journal article" date="2021" name="G3 (Bethesda)">
        <title>Aegilops tauschii genome assembly Aet v5.0 features greater sequence contiguity and improved annotation.</title>
        <authorList>
            <person name="Wang L."/>
            <person name="Zhu T."/>
            <person name="Rodriguez J.C."/>
            <person name="Deal K.R."/>
            <person name="Dubcovsky J."/>
            <person name="McGuire P.E."/>
            <person name="Lux T."/>
            <person name="Spannagl M."/>
            <person name="Mayer K.F.X."/>
            <person name="Baldrich P."/>
            <person name="Meyers B.C."/>
            <person name="Huo N."/>
            <person name="Gu Y.Q."/>
            <person name="Zhou H."/>
            <person name="Devos K.M."/>
            <person name="Bennetzen J.L."/>
            <person name="Unver T."/>
            <person name="Budak H."/>
            <person name="Gulick P.J."/>
            <person name="Galiba G."/>
            <person name="Kalapos B."/>
            <person name="Nelson D.R."/>
            <person name="Li P."/>
            <person name="You F.M."/>
            <person name="Luo M.C."/>
            <person name="Dvorak J."/>
        </authorList>
    </citation>
    <scope>NUCLEOTIDE SEQUENCE [LARGE SCALE GENOMIC DNA]</scope>
    <source>
        <strain evidence="2">cv. AL8/78</strain>
    </source>
</reference>
<evidence type="ECO:0000313" key="3">
    <source>
        <dbReference type="Proteomes" id="UP000015105"/>
    </source>
</evidence>